<evidence type="ECO:0000313" key="8">
    <source>
        <dbReference type="Proteomes" id="UP000799444"/>
    </source>
</evidence>
<evidence type="ECO:0000256" key="5">
    <source>
        <dbReference type="ARBA" id="ARBA00023004"/>
    </source>
</evidence>
<dbReference type="OrthoDB" id="69177at2759"/>
<dbReference type="InterPro" id="IPR045054">
    <property type="entry name" value="P4HA-like"/>
</dbReference>
<dbReference type="InterPro" id="IPR044862">
    <property type="entry name" value="Pro_4_hyd_alph_FE2OG_OXY"/>
</dbReference>
<dbReference type="PANTHER" id="PTHR10869:SF236">
    <property type="entry name" value="PROLYL 4-HYDROXYLASE ALPHA SUBUNIT DOMAIN-CONTAINING PROTEIN"/>
    <property type="match status" value="1"/>
</dbReference>
<keyword evidence="5" id="KW-0408">Iron</keyword>
<organism evidence="7 8">
    <name type="scientific">Polyplosphaeria fusca</name>
    <dbReference type="NCBI Taxonomy" id="682080"/>
    <lineage>
        <taxon>Eukaryota</taxon>
        <taxon>Fungi</taxon>
        <taxon>Dikarya</taxon>
        <taxon>Ascomycota</taxon>
        <taxon>Pezizomycotina</taxon>
        <taxon>Dothideomycetes</taxon>
        <taxon>Pleosporomycetidae</taxon>
        <taxon>Pleosporales</taxon>
        <taxon>Tetraplosphaeriaceae</taxon>
        <taxon>Polyplosphaeria</taxon>
    </lineage>
</organism>
<evidence type="ECO:0000256" key="2">
    <source>
        <dbReference type="ARBA" id="ARBA00022723"/>
    </source>
</evidence>
<dbReference type="Pfam" id="PF13640">
    <property type="entry name" value="2OG-FeII_Oxy_3"/>
    <property type="match status" value="1"/>
</dbReference>
<keyword evidence="4" id="KW-0560">Oxidoreductase</keyword>
<dbReference type="PANTHER" id="PTHR10869">
    <property type="entry name" value="PROLYL 4-HYDROXYLASE ALPHA SUBUNIT"/>
    <property type="match status" value="1"/>
</dbReference>
<sequence length="250" mass="28132">MASAKKVELYEGFLEGPAPNLSREDVDWKKGGIPEYEGQWATVLDGVLTEKECDLLVAAAEARTDGVWERAMVNVGGGMQMLAEDTRNCGRIIWDDRDIVAKLWARVEAAVPEIHRLEKWVDVTGNGPAKRKEVWKVTRLNERMRILKYIGGEYFKAHCDGCYETPDGLERSYFTLHLYLNDAAGKPGEEPLKGGATTFHGWTMKQRIDVVPKTGRVLIFQHRGLLHSGDDVVKGTKLTLRTDIMYAKEP</sequence>
<dbReference type="SMART" id="SM00702">
    <property type="entry name" value="P4Hc"/>
    <property type="match status" value="1"/>
</dbReference>
<feature type="domain" description="Prolyl 4-hydroxylase alpha subunit" evidence="6">
    <location>
        <begin position="39"/>
        <end position="245"/>
    </location>
</feature>
<proteinExistence type="predicted"/>
<dbReference type="GO" id="GO:0031418">
    <property type="term" value="F:L-ascorbic acid binding"/>
    <property type="evidence" value="ECO:0007669"/>
    <property type="project" value="InterPro"/>
</dbReference>
<keyword evidence="8" id="KW-1185">Reference proteome</keyword>
<protein>
    <recommendedName>
        <fullName evidence="6">Prolyl 4-hydroxylase alpha subunit domain-containing protein</fullName>
    </recommendedName>
</protein>
<dbReference type="Gene3D" id="2.60.120.620">
    <property type="entry name" value="q2cbj1_9rhob like domain"/>
    <property type="match status" value="1"/>
</dbReference>
<dbReference type="GO" id="GO:0004656">
    <property type="term" value="F:procollagen-proline 4-dioxygenase activity"/>
    <property type="evidence" value="ECO:0007669"/>
    <property type="project" value="TreeGrafter"/>
</dbReference>
<keyword evidence="2" id="KW-0479">Metal-binding</keyword>
<dbReference type="EMBL" id="ML996132">
    <property type="protein sequence ID" value="KAF2735761.1"/>
    <property type="molecule type" value="Genomic_DNA"/>
</dbReference>
<dbReference type="GO" id="GO:0005783">
    <property type="term" value="C:endoplasmic reticulum"/>
    <property type="evidence" value="ECO:0007669"/>
    <property type="project" value="TreeGrafter"/>
</dbReference>
<evidence type="ECO:0000256" key="4">
    <source>
        <dbReference type="ARBA" id="ARBA00023002"/>
    </source>
</evidence>
<dbReference type="InterPro" id="IPR006620">
    <property type="entry name" value="Pro_4_hyd_alph"/>
</dbReference>
<comment type="cofactor">
    <cofactor evidence="1">
        <name>L-ascorbate</name>
        <dbReference type="ChEBI" id="CHEBI:38290"/>
    </cofactor>
</comment>
<comment type="caution">
    <text evidence="7">The sequence shown here is derived from an EMBL/GenBank/DDBJ whole genome shotgun (WGS) entry which is preliminary data.</text>
</comment>
<dbReference type="GO" id="GO:0005506">
    <property type="term" value="F:iron ion binding"/>
    <property type="evidence" value="ECO:0007669"/>
    <property type="project" value="InterPro"/>
</dbReference>
<evidence type="ECO:0000313" key="7">
    <source>
        <dbReference type="EMBL" id="KAF2735761.1"/>
    </source>
</evidence>
<dbReference type="AlphaFoldDB" id="A0A9P4R2P9"/>
<evidence type="ECO:0000256" key="3">
    <source>
        <dbReference type="ARBA" id="ARBA00022964"/>
    </source>
</evidence>
<keyword evidence="3" id="KW-0223">Dioxygenase</keyword>
<evidence type="ECO:0000259" key="6">
    <source>
        <dbReference type="SMART" id="SM00702"/>
    </source>
</evidence>
<evidence type="ECO:0000256" key="1">
    <source>
        <dbReference type="ARBA" id="ARBA00001961"/>
    </source>
</evidence>
<dbReference type="Proteomes" id="UP000799444">
    <property type="component" value="Unassembled WGS sequence"/>
</dbReference>
<accession>A0A9P4R2P9</accession>
<name>A0A9P4R2P9_9PLEO</name>
<gene>
    <name evidence="7" type="ORF">EJ04DRAFT_511542</name>
</gene>
<reference evidence="7" key="1">
    <citation type="journal article" date="2020" name="Stud. Mycol.">
        <title>101 Dothideomycetes genomes: a test case for predicting lifestyles and emergence of pathogens.</title>
        <authorList>
            <person name="Haridas S."/>
            <person name="Albert R."/>
            <person name="Binder M."/>
            <person name="Bloem J."/>
            <person name="Labutti K."/>
            <person name="Salamov A."/>
            <person name="Andreopoulos B."/>
            <person name="Baker S."/>
            <person name="Barry K."/>
            <person name="Bills G."/>
            <person name="Bluhm B."/>
            <person name="Cannon C."/>
            <person name="Castanera R."/>
            <person name="Culley D."/>
            <person name="Daum C."/>
            <person name="Ezra D."/>
            <person name="Gonzalez J."/>
            <person name="Henrissat B."/>
            <person name="Kuo A."/>
            <person name="Liang C."/>
            <person name="Lipzen A."/>
            <person name="Lutzoni F."/>
            <person name="Magnuson J."/>
            <person name="Mondo S."/>
            <person name="Nolan M."/>
            <person name="Ohm R."/>
            <person name="Pangilinan J."/>
            <person name="Park H.-J."/>
            <person name="Ramirez L."/>
            <person name="Alfaro M."/>
            <person name="Sun H."/>
            <person name="Tritt A."/>
            <person name="Yoshinaga Y."/>
            <person name="Zwiers L.-H."/>
            <person name="Turgeon B."/>
            <person name="Goodwin S."/>
            <person name="Spatafora J."/>
            <person name="Crous P."/>
            <person name="Grigoriev I."/>
        </authorList>
    </citation>
    <scope>NUCLEOTIDE SEQUENCE</scope>
    <source>
        <strain evidence="7">CBS 125425</strain>
    </source>
</reference>